<proteinExistence type="predicted"/>
<sequence length="154" mass="16537">MTVALPTQTPSPVATPTTAPAAVANPFPDGKPTGVLTITVVQANGLKKAKSNFLTTCSPEPLGLPLIRCIPPPDLIDHLNPYTVISINERPAAPALVPELPTHTEEEYHAVQRTKDALGAAPIWDDKIWFIVYGKLGNVFFDLFDKTLEGTEGL</sequence>
<dbReference type="AlphaFoldDB" id="A0A4P9W7R4"/>
<accession>A0A4P9W7R4</accession>
<name>A0A4P9W7R4_9FUNG</name>
<dbReference type="Proteomes" id="UP000269721">
    <property type="component" value="Unassembled WGS sequence"/>
</dbReference>
<keyword evidence="2" id="KW-1185">Reference proteome</keyword>
<feature type="non-terminal residue" evidence="1">
    <location>
        <position position="154"/>
    </location>
</feature>
<dbReference type="OrthoDB" id="270970at2759"/>
<dbReference type="EMBL" id="KZ996732">
    <property type="protein sequence ID" value="RKO88414.1"/>
    <property type="molecule type" value="Genomic_DNA"/>
</dbReference>
<reference evidence="2" key="1">
    <citation type="journal article" date="2018" name="Nat. Microbiol.">
        <title>Leveraging single-cell genomics to expand the fungal tree of life.</title>
        <authorList>
            <person name="Ahrendt S.R."/>
            <person name="Quandt C.A."/>
            <person name="Ciobanu D."/>
            <person name="Clum A."/>
            <person name="Salamov A."/>
            <person name="Andreopoulos B."/>
            <person name="Cheng J.F."/>
            <person name="Woyke T."/>
            <person name="Pelin A."/>
            <person name="Henrissat B."/>
            <person name="Reynolds N.K."/>
            <person name="Benny G.L."/>
            <person name="Smith M.E."/>
            <person name="James T.Y."/>
            <person name="Grigoriev I.V."/>
        </authorList>
    </citation>
    <scope>NUCLEOTIDE SEQUENCE [LARGE SCALE GENOMIC DNA]</scope>
</reference>
<evidence type="ECO:0000313" key="2">
    <source>
        <dbReference type="Proteomes" id="UP000269721"/>
    </source>
</evidence>
<gene>
    <name evidence="1" type="ORF">BDK51DRAFT_27923</name>
</gene>
<organism evidence="1 2">
    <name type="scientific">Blyttiomyces helicus</name>
    <dbReference type="NCBI Taxonomy" id="388810"/>
    <lineage>
        <taxon>Eukaryota</taxon>
        <taxon>Fungi</taxon>
        <taxon>Fungi incertae sedis</taxon>
        <taxon>Chytridiomycota</taxon>
        <taxon>Chytridiomycota incertae sedis</taxon>
        <taxon>Chytridiomycetes</taxon>
        <taxon>Chytridiomycetes incertae sedis</taxon>
        <taxon>Blyttiomyces</taxon>
    </lineage>
</organism>
<evidence type="ECO:0000313" key="1">
    <source>
        <dbReference type="EMBL" id="RKO88414.1"/>
    </source>
</evidence>
<protein>
    <submittedName>
        <fullName evidence="1">Uncharacterized protein</fullName>
    </submittedName>
</protein>